<gene>
    <name evidence="1" type="ORF">LSH36_748g00003</name>
</gene>
<dbReference type="PANTHER" id="PTHR20956">
    <property type="entry name" value="HEH2P"/>
    <property type="match status" value="1"/>
</dbReference>
<evidence type="ECO:0000313" key="1">
    <source>
        <dbReference type="EMBL" id="KAK2144532.1"/>
    </source>
</evidence>
<sequence length="265" mass="29295">MELPIPLPHPVVAEPGPITYTQVPASTERGKASLVDSLGYAYTLKVDKRRPGTTWRCAFRSKSLTCKAAVYLSEMTEMVSSSVVTSHTSAMHSQTDRLCSEVRRNVKSIAVKRVFKSATKIVGNTLPRGSYSEISPTSILRDTSHAGPAWMSAYLVKSQPQVQSFYARFLTRRAIKSAEDLAAVPFADRCQQLDNIILALGMDLCFMLANDDLEEATATRIFDSVRKFYVAVVNKTIKIFPFHDDVLRDLAALSASGVLEFIFCS</sequence>
<dbReference type="AlphaFoldDB" id="A0AAD9MSU9"/>
<accession>A0AAD9MSU9</accession>
<keyword evidence="2" id="KW-1185">Reference proteome</keyword>
<evidence type="ECO:0008006" key="3">
    <source>
        <dbReference type="Google" id="ProtNLM"/>
    </source>
</evidence>
<dbReference type="Gene3D" id="2.20.25.240">
    <property type="match status" value="1"/>
</dbReference>
<reference evidence="1" key="1">
    <citation type="journal article" date="2023" name="Mol. Biol. Evol.">
        <title>Third-Generation Sequencing Reveals the Adaptive Role of the Epigenome in Three Deep-Sea Polychaetes.</title>
        <authorList>
            <person name="Perez M."/>
            <person name="Aroh O."/>
            <person name="Sun Y."/>
            <person name="Lan Y."/>
            <person name="Juniper S.K."/>
            <person name="Young C.R."/>
            <person name="Angers B."/>
            <person name="Qian P.Y."/>
        </authorList>
    </citation>
    <scope>NUCLEOTIDE SEQUENCE</scope>
    <source>
        <strain evidence="1">P08H-3</strain>
    </source>
</reference>
<comment type="caution">
    <text evidence="1">The sequence shown here is derived from an EMBL/GenBank/DDBJ whole genome shotgun (WGS) entry which is preliminary data.</text>
</comment>
<dbReference type="Proteomes" id="UP001208570">
    <property type="component" value="Unassembled WGS sequence"/>
</dbReference>
<proteinExistence type="predicted"/>
<organism evidence="1 2">
    <name type="scientific">Paralvinella palmiformis</name>
    <dbReference type="NCBI Taxonomy" id="53620"/>
    <lineage>
        <taxon>Eukaryota</taxon>
        <taxon>Metazoa</taxon>
        <taxon>Spiralia</taxon>
        <taxon>Lophotrochozoa</taxon>
        <taxon>Annelida</taxon>
        <taxon>Polychaeta</taxon>
        <taxon>Sedentaria</taxon>
        <taxon>Canalipalpata</taxon>
        <taxon>Terebellida</taxon>
        <taxon>Terebelliformia</taxon>
        <taxon>Alvinellidae</taxon>
        <taxon>Paralvinella</taxon>
    </lineage>
</organism>
<protein>
    <recommendedName>
        <fullName evidence="3">FLYWCH-type domain-containing protein</fullName>
    </recommendedName>
</protein>
<name>A0AAD9MSU9_9ANNE</name>
<evidence type="ECO:0000313" key="2">
    <source>
        <dbReference type="Proteomes" id="UP001208570"/>
    </source>
</evidence>
<dbReference type="PANTHER" id="PTHR20956:SF12">
    <property type="entry name" value="FLYWCH-TYPE DOMAIN-CONTAINING PROTEIN"/>
    <property type="match status" value="1"/>
</dbReference>
<dbReference type="EMBL" id="JAODUP010000748">
    <property type="protein sequence ID" value="KAK2144532.1"/>
    <property type="molecule type" value="Genomic_DNA"/>
</dbReference>